<organism evidence="4 5">
    <name type="scientific">Hohenbuehelia grisea</name>
    <dbReference type="NCBI Taxonomy" id="104357"/>
    <lineage>
        <taxon>Eukaryota</taxon>
        <taxon>Fungi</taxon>
        <taxon>Dikarya</taxon>
        <taxon>Basidiomycota</taxon>
        <taxon>Agaricomycotina</taxon>
        <taxon>Agaricomycetes</taxon>
        <taxon>Agaricomycetidae</taxon>
        <taxon>Agaricales</taxon>
        <taxon>Pleurotineae</taxon>
        <taxon>Pleurotaceae</taxon>
        <taxon>Hohenbuehelia</taxon>
    </lineage>
</organism>
<name>A0ABR3JX20_9AGAR</name>
<keyword evidence="3" id="KW-0560">Oxidoreductase</keyword>
<proteinExistence type="predicted"/>
<dbReference type="InterPro" id="IPR004136">
    <property type="entry name" value="NMO"/>
</dbReference>
<evidence type="ECO:0000256" key="2">
    <source>
        <dbReference type="ARBA" id="ARBA00022643"/>
    </source>
</evidence>
<evidence type="ECO:0000256" key="1">
    <source>
        <dbReference type="ARBA" id="ARBA00022630"/>
    </source>
</evidence>
<dbReference type="SUPFAM" id="SSF51412">
    <property type="entry name" value="Inosine monophosphate dehydrogenase (IMPDH)"/>
    <property type="match status" value="1"/>
</dbReference>
<keyword evidence="1" id="KW-0285">Flavoprotein</keyword>
<dbReference type="CDD" id="cd04730">
    <property type="entry name" value="NPD_like"/>
    <property type="match status" value="1"/>
</dbReference>
<evidence type="ECO:0008006" key="6">
    <source>
        <dbReference type="Google" id="ProtNLM"/>
    </source>
</evidence>
<protein>
    <recommendedName>
        <fullName evidence="6">Nitronate monooxygenase domain-containing protein</fullName>
    </recommendedName>
</protein>
<dbReference type="Proteomes" id="UP001556367">
    <property type="component" value="Unassembled WGS sequence"/>
</dbReference>
<dbReference type="PANTHER" id="PTHR32332:SF31">
    <property type="entry name" value="2-NITROPROPANE DIOXYGENASE FAMILY, PUTATIVE (AFU_ORTHOLOGUE AFUA_2G09850)-RELATED"/>
    <property type="match status" value="1"/>
</dbReference>
<comment type="caution">
    <text evidence="4">The sequence shown here is derived from an EMBL/GenBank/DDBJ whole genome shotgun (WGS) entry which is preliminary data.</text>
</comment>
<dbReference type="Pfam" id="PF03060">
    <property type="entry name" value="NMO"/>
    <property type="match status" value="1"/>
</dbReference>
<dbReference type="EMBL" id="JASNQZ010000001">
    <property type="protein sequence ID" value="KAL0960468.1"/>
    <property type="molecule type" value="Genomic_DNA"/>
</dbReference>
<reference evidence="5" key="1">
    <citation type="submission" date="2024-06" db="EMBL/GenBank/DDBJ databases">
        <title>Multi-omics analyses provide insights into the biosynthesis of the anticancer antibiotic pleurotin in Hohenbuehelia grisea.</title>
        <authorList>
            <person name="Weaver J.A."/>
            <person name="Alberti F."/>
        </authorList>
    </citation>
    <scope>NUCLEOTIDE SEQUENCE [LARGE SCALE GENOMIC DNA]</scope>
    <source>
        <strain evidence="5">T-177</strain>
    </source>
</reference>
<accession>A0ABR3JX20</accession>
<keyword evidence="5" id="KW-1185">Reference proteome</keyword>
<sequence length="348" mass="37154">MALVDIRSPIICAPMGFAGTPEMAAEVTKSGGFGFLPATFDSSTKIVENLRTIRKSLGVAEGQPTPAGVGFIGWILDMTEKSDDPRLAAILAESPVAIWFAFGKDLAPYVAQVRRFDTNRTHKTLVFIIVNSVEDAQHATKDMGADVLVVQGIEAGGHGGSYAPPLFTLLPAVLRALPDGPPILAAGGISTGAQIAALLSLGASGVAIGSRFLFTPECCYPDAYKSVLIRAGLNATVRGLCFDEVNRTMGWPPNHNGRAIANDICKDAEEGVNLEERLRRFDESKLKEENTRLVIWAGVGVGLTDEIKDTATVFQELHEDMVKTLNIFTIGCASYKIITSEGGMSNEL</sequence>
<gene>
    <name evidence="4" type="ORF">HGRIS_005510</name>
</gene>
<keyword evidence="2" id="KW-0288">FMN</keyword>
<evidence type="ECO:0000313" key="4">
    <source>
        <dbReference type="EMBL" id="KAL0960468.1"/>
    </source>
</evidence>
<dbReference type="InterPro" id="IPR013785">
    <property type="entry name" value="Aldolase_TIM"/>
</dbReference>
<evidence type="ECO:0000313" key="5">
    <source>
        <dbReference type="Proteomes" id="UP001556367"/>
    </source>
</evidence>
<dbReference type="PANTHER" id="PTHR32332">
    <property type="entry name" value="2-NITROPROPANE DIOXYGENASE"/>
    <property type="match status" value="1"/>
</dbReference>
<dbReference type="Gene3D" id="3.20.20.70">
    <property type="entry name" value="Aldolase class I"/>
    <property type="match status" value="1"/>
</dbReference>
<evidence type="ECO:0000256" key="3">
    <source>
        <dbReference type="ARBA" id="ARBA00023002"/>
    </source>
</evidence>